<reference evidence="3" key="1">
    <citation type="submission" date="2020-07" db="EMBL/GenBank/DDBJ databases">
        <title>Huge and variable diversity of episymbiotic CPR bacteria and DPANN archaea in groundwater ecosystems.</title>
        <authorList>
            <person name="He C.Y."/>
            <person name="Keren R."/>
            <person name="Whittaker M."/>
            <person name="Farag I.F."/>
            <person name="Doudna J."/>
            <person name="Cate J.H.D."/>
            <person name="Banfield J.F."/>
        </authorList>
    </citation>
    <scope>NUCLEOTIDE SEQUENCE</scope>
    <source>
        <strain evidence="3">NC_groundwater_763_Ag_S-0.2um_68_21</strain>
    </source>
</reference>
<dbReference type="EMBL" id="JACPUR010000021">
    <property type="protein sequence ID" value="MBI3127928.1"/>
    <property type="molecule type" value="Genomic_DNA"/>
</dbReference>
<protein>
    <recommendedName>
        <fullName evidence="2">Antitoxin</fullName>
    </recommendedName>
</protein>
<dbReference type="Pfam" id="PF02604">
    <property type="entry name" value="PhdYeFM_antitox"/>
    <property type="match status" value="1"/>
</dbReference>
<organism evidence="3 4">
    <name type="scientific">Tectimicrobiota bacterium</name>
    <dbReference type="NCBI Taxonomy" id="2528274"/>
    <lineage>
        <taxon>Bacteria</taxon>
        <taxon>Pseudomonadati</taxon>
        <taxon>Nitrospinota/Tectimicrobiota group</taxon>
        <taxon>Candidatus Tectimicrobiota</taxon>
    </lineage>
</organism>
<evidence type="ECO:0000256" key="1">
    <source>
        <dbReference type="ARBA" id="ARBA00009981"/>
    </source>
</evidence>
<dbReference type="AlphaFoldDB" id="A0A932HZI5"/>
<accession>A0A932HZI5</accession>
<dbReference type="SUPFAM" id="SSF143120">
    <property type="entry name" value="YefM-like"/>
    <property type="match status" value="1"/>
</dbReference>
<dbReference type="InterPro" id="IPR036165">
    <property type="entry name" value="YefM-like_sf"/>
</dbReference>
<gene>
    <name evidence="3" type="ORF">HYZ11_10015</name>
</gene>
<proteinExistence type="inferred from homology"/>
<comment type="function">
    <text evidence="2">Antitoxin component of a type II toxin-antitoxin (TA) system.</text>
</comment>
<comment type="similarity">
    <text evidence="1 2">Belongs to the phD/YefM antitoxin family.</text>
</comment>
<dbReference type="InterPro" id="IPR006442">
    <property type="entry name" value="Antitoxin_Phd/YefM"/>
</dbReference>
<sequence>MKTRIVTADEARKNFSELLNTATYSGDRVEIRRREKVAGYLIGPEDMRLLEALEDRLDAEDAAAALSELERGEDETIPWKKAKKELRAKMTHEEFLEEARENGLEEQAGCLAYVRGGGMKGIVWKIPDPPSGKPDYRRFLDRVYADLRRKQGK</sequence>
<comment type="caution">
    <text evidence="3">The sequence shown here is derived from an EMBL/GenBank/DDBJ whole genome shotgun (WGS) entry which is preliminary data.</text>
</comment>
<evidence type="ECO:0000256" key="2">
    <source>
        <dbReference type="RuleBase" id="RU362080"/>
    </source>
</evidence>
<dbReference type="Proteomes" id="UP000782312">
    <property type="component" value="Unassembled WGS sequence"/>
</dbReference>
<evidence type="ECO:0000313" key="3">
    <source>
        <dbReference type="EMBL" id="MBI3127928.1"/>
    </source>
</evidence>
<name>A0A932HZI5_UNCTE</name>
<dbReference type="Gene3D" id="3.40.1620.10">
    <property type="entry name" value="YefM-like domain"/>
    <property type="match status" value="1"/>
</dbReference>
<evidence type="ECO:0000313" key="4">
    <source>
        <dbReference type="Proteomes" id="UP000782312"/>
    </source>
</evidence>